<reference evidence="1" key="1">
    <citation type="submission" date="2020-07" db="EMBL/GenBank/DDBJ databases">
        <title>Genomic analysis of a strain of Sedimentibacter Hydroxybenzoicus DSM7310.</title>
        <authorList>
            <person name="Ma S."/>
        </authorList>
    </citation>
    <scope>NUCLEOTIDE SEQUENCE</scope>
    <source>
        <strain evidence="1">DSM 7310</strain>
    </source>
</reference>
<gene>
    <name evidence="1" type="ORF">HZF24_18550</name>
</gene>
<dbReference type="AlphaFoldDB" id="A0A974GXZ5"/>
<dbReference type="EMBL" id="JACBNQ010000051">
    <property type="protein sequence ID" value="NYB76149.1"/>
    <property type="molecule type" value="Genomic_DNA"/>
</dbReference>
<proteinExistence type="predicted"/>
<comment type="caution">
    <text evidence="1">The sequence shown here is derived from an EMBL/GenBank/DDBJ whole genome shotgun (WGS) entry which is preliminary data.</text>
</comment>
<protein>
    <submittedName>
        <fullName evidence="1">Uncharacterized protein</fullName>
    </submittedName>
</protein>
<name>A0A974GXZ5_SEDHY</name>
<dbReference type="Proteomes" id="UP000611629">
    <property type="component" value="Unassembled WGS sequence"/>
</dbReference>
<sequence length="337" mass="39335">MKIKYLSTITIILLFLVFSLSSCTNESNDSIANNKDILENMNDYLYDLPLDSNDVEAIISQKSLEWKIDSQDSFRDGHAVYLLKKDLEQFSKLPFLVVDLEQSENMRHVMMSYVSLDSPHDKFISKEELFEVFDLALTFYSNPDYSEILFNDFVDYSLEKSPSEDGITWYRRIGNASFQILFYPADDENYGLNIRIVIANPDSIERMRELERYYWLASIEETGTDYSEGTIEEMLKMQLQDDVTYYLIESRLKDIKEIRTIPEGLSSFTNRFVRLDKEDYLSAKLEDDTGSVNVYIQPSTFTIDELEKIRNNIIISVKTGSEQFYIVNVGEIRDLKH</sequence>
<evidence type="ECO:0000313" key="1">
    <source>
        <dbReference type="EMBL" id="NYB76149.1"/>
    </source>
</evidence>
<organism evidence="1 2">
    <name type="scientific">Sedimentibacter hydroxybenzoicus DSM 7310</name>
    <dbReference type="NCBI Taxonomy" id="1123245"/>
    <lineage>
        <taxon>Bacteria</taxon>
        <taxon>Bacillati</taxon>
        <taxon>Bacillota</taxon>
        <taxon>Tissierellia</taxon>
        <taxon>Sedimentibacter</taxon>
    </lineage>
</organism>
<dbReference type="PROSITE" id="PS51257">
    <property type="entry name" value="PROKAR_LIPOPROTEIN"/>
    <property type="match status" value="1"/>
</dbReference>
<dbReference type="RefSeq" id="WP_179239868.1">
    <property type="nucleotide sequence ID" value="NZ_JACBNQ010000051.1"/>
</dbReference>
<accession>A0A974GXZ5</accession>
<evidence type="ECO:0000313" key="2">
    <source>
        <dbReference type="Proteomes" id="UP000611629"/>
    </source>
</evidence>
<keyword evidence="2" id="KW-1185">Reference proteome</keyword>